<dbReference type="OrthoDB" id="6625312at2"/>
<dbReference type="STRING" id="1177154.Y5S_03401"/>
<protein>
    <submittedName>
        <fullName evidence="1">Uncharacterized protein</fullName>
    </submittedName>
</protein>
<dbReference type="AlphaFoldDB" id="A0A095ULL6"/>
<accession>A0A095ULL6</accession>
<organism evidence="1 2">
    <name type="scientific">Alcanivorax nanhaiticus</name>
    <dbReference type="NCBI Taxonomy" id="1177154"/>
    <lineage>
        <taxon>Bacteria</taxon>
        <taxon>Pseudomonadati</taxon>
        <taxon>Pseudomonadota</taxon>
        <taxon>Gammaproteobacteria</taxon>
        <taxon>Oceanospirillales</taxon>
        <taxon>Alcanivoracaceae</taxon>
        <taxon>Alcanivorax</taxon>
    </lineage>
</organism>
<evidence type="ECO:0000313" key="1">
    <source>
        <dbReference type="EMBL" id="KGD63415.1"/>
    </source>
</evidence>
<dbReference type="Proteomes" id="UP000029444">
    <property type="component" value="Unassembled WGS sequence"/>
</dbReference>
<proteinExistence type="predicted"/>
<gene>
    <name evidence="1" type="ORF">Y5S_03401</name>
</gene>
<dbReference type="eggNOG" id="ENOG5033TXN">
    <property type="taxonomic scope" value="Bacteria"/>
</dbReference>
<dbReference type="RefSeq" id="WP_035234755.1">
    <property type="nucleotide sequence ID" value="NZ_ARXV01000018.1"/>
</dbReference>
<reference evidence="1 2" key="1">
    <citation type="submission" date="2012-09" db="EMBL/GenBank/DDBJ databases">
        <title>Genome Sequence of alkane-degrading Bacterium Alcanivorax sp. 19-m-6.</title>
        <authorList>
            <person name="Lai Q."/>
            <person name="Shao Z."/>
        </authorList>
    </citation>
    <scope>NUCLEOTIDE SEQUENCE [LARGE SCALE GENOMIC DNA]</scope>
    <source>
        <strain evidence="1 2">19-m-6</strain>
    </source>
</reference>
<keyword evidence="2" id="KW-1185">Reference proteome</keyword>
<dbReference type="PATRIC" id="fig|1177154.3.peg.3411"/>
<evidence type="ECO:0000313" key="2">
    <source>
        <dbReference type="Proteomes" id="UP000029444"/>
    </source>
</evidence>
<sequence>MGVKPYKPGEHPAGFVGFRVTVAYGDNYHQRYFSTVAAESQTDDDPYFRYQRLSAEKQDVEWQLESLRYQYQRFVTQNHPTTKPERGVGVHCITASFFLDRRKTWQAGFTVSRDQNEKGRRKPSKRFTFCTRPFSQVWRDVVYFWADEHGIESSDRDRVLASPPDPEQFKRLRRRMNEHDGYEIPVEALSAVFAEQRAEIARKRSLQKAKEMKLAAGALNPPDDHIQAEMAAWFEREKGMLAESEN</sequence>
<comment type="caution">
    <text evidence="1">The sequence shown here is derived from an EMBL/GenBank/DDBJ whole genome shotgun (WGS) entry which is preliminary data.</text>
</comment>
<dbReference type="EMBL" id="ARXV01000018">
    <property type="protein sequence ID" value="KGD63415.1"/>
    <property type="molecule type" value="Genomic_DNA"/>
</dbReference>
<name>A0A095ULL6_9GAMM</name>